<sequence>MARLLRKNGGSRKKNHYSDGLGRIDRISDLPSNVIDEILCRMTTKEIAQMSVLSKKWYHIWSTHPIIVLDRQFHEDINQDDSSVTYGGFKNIVNKILLQHNGPIVKFFLDVSSAELDDWDIDHWLRYVSNKGINELTIDNSFQFPYTLPHFLFKCAKLSYLDVTNCNFKLPLASTSFQNLVRLDLKLMSFNQKLAQNILEAPLLLILMITGCEGIQFLNISAPRLLCLHIVDSHYVDLKLLKACPELKVVTIVTCNRIYTYEFWRRFTLFQMIASFPKLTGFCLDGLFFKFVVPTIVPKRLEAPLEHLVVLKLGFCFADKAQISAVICLLQSAPQLHTLVIQEELSDAEDINVEAVTEFLTAPNCVEQDLMSLEMIKLEGYVNNTIERHFMKLLLARCPSLVEVIVVPSRLIEYNGIWVFFFELLEFPRASQNVNILLG</sequence>
<dbReference type="PANTHER" id="PTHR31639:SF292">
    <property type="entry name" value="F-BOX DOMAIN-CONTAINING PROTEIN"/>
    <property type="match status" value="1"/>
</dbReference>
<dbReference type="OrthoDB" id="1304843at2759"/>
<reference evidence="2" key="1">
    <citation type="submission" date="2025-08" db="UniProtKB">
        <authorList>
            <consortium name="RefSeq"/>
        </authorList>
    </citation>
    <scope>IDENTIFICATION</scope>
</reference>
<gene>
    <name evidence="2" type="primary">LOC107783905</name>
</gene>
<dbReference type="RefSeq" id="XP_016460420.1">
    <property type="nucleotide sequence ID" value="XM_016604934.1"/>
</dbReference>
<dbReference type="InterPro" id="IPR001810">
    <property type="entry name" value="F-box_dom"/>
</dbReference>
<dbReference type="PaxDb" id="4097-A0A1S3Z7H1"/>
<feature type="domain" description="F-box" evidence="1">
    <location>
        <begin position="24"/>
        <end position="76"/>
    </location>
</feature>
<dbReference type="Pfam" id="PF00646">
    <property type="entry name" value="F-box"/>
    <property type="match status" value="1"/>
</dbReference>
<accession>A0A1S3Z7H1</accession>
<dbReference type="SUPFAM" id="SSF81383">
    <property type="entry name" value="F-box domain"/>
    <property type="match status" value="1"/>
</dbReference>
<dbReference type="InterPro" id="IPR036047">
    <property type="entry name" value="F-box-like_dom_sf"/>
</dbReference>
<dbReference type="OMA" id="YKWATIS"/>
<evidence type="ECO:0000259" key="1">
    <source>
        <dbReference type="PROSITE" id="PS50181"/>
    </source>
</evidence>
<dbReference type="InterPro" id="IPR032675">
    <property type="entry name" value="LRR_dom_sf"/>
</dbReference>
<dbReference type="STRING" id="4097.A0A1S3Z7H1"/>
<dbReference type="Gene3D" id="3.80.10.10">
    <property type="entry name" value="Ribonuclease Inhibitor"/>
    <property type="match status" value="1"/>
</dbReference>
<proteinExistence type="predicted"/>
<name>A0A1S3Z7H1_TOBAC</name>
<dbReference type="InterPro" id="IPR055411">
    <property type="entry name" value="LRR_FXL15/At3g58940/PEG3-like"/>
</dbReference>
<dbReference type="PANTHER" id="PTHR31639">
    <property type="entry name" value="F-BOX PROTEIN-LIKE"/>
    <property type="match status" value="1"/>
</dbReference>
<dbReference type="SUPFAM" id="SSF52047">
    <property type="entry name" value="RNI-like"/>
    <property type="match status" value="1"/>
</dbReference>
<evidence type="ECO:0000313" key="2">
    <source>
        <dbReference type="RefSeq" id="XP_016460420.1"/>
    </source>
</evidence>
<dbReference type="PROSITE" id="PS50181">
    <property type="entry name" value="FBOX"/>
    <property type="match status" value="1"/>
</dbReference>
<dbReference type="SMART" id="SM00256">
    <property type="entry name" value="FBOX"/>
    <property type="match status" value="1"/>
</dbReference>
<protein>
    <submittedName>
        <fullName evidence="2">F-box/FBD/LRR-repeat protein At1g13570-like</fullName>
    </submittedName>
</protein>
<dbReference type="KEGG" id="nta:107783905"/>
<dbReference type="Pfam" id="PF24758">
    <property type="entry name" value="LRR_At5g56370"/>
    <property type="match status" value="1"/>
</dbReference>
<organism evidence="2">
    <name type="scientific">Nicotiana tabacum</name>
    <name type="common">Common tobacco</name>
    <dbReference type="NCBI Taxonomy" id="4097"/>
    <lineage>
        <taxon>Eukaryota</taxon>
        <taxon>Viridiplantae</taxon>
        <taxon>Streptophyta</taxon>
        <taxon>Embryophyta</taxon>
        <taxon>Tracheophyta</taxon>
        <taxon>Spermatophyta</taxon>
        <taxon>Magnoliopsida</taxon>
        <taxon>eudicotyledons</taxon>
        <taxon>Gunneridae</taxon>
        <taxon>Pentapetalae</taxon>
        <taxon>asterids</taxon>
        <taxon>lamiids</taxon>
        <taxon>Solanales</taxon>
        <taxon>Solanaceae</taxon>
        <taxon>Nicotianoideae</taxon>
        <taxon>Nicotianeae</taxon>
        <taxon>Nicotiana</taxon>
    </lineage>
</organism>
<dbReference type="AlphaFoldDB" id="A0A1S3Z7H1"/>